<dbReference type="EMBL" id="ACKO02000023">
    <property type="protein sequence ID" value="EET43305.1"/>
    <property type="molecule type" value="Genomic_DNA"/>
</dbReference>
<name>C6M8X0_NEISI</name>
<evidence type="ECO:0000313" key="1">
    <source>
        <dbReference type="EMBL" id="EET43305.1"/>
    </source>
</evidence>
<comment type="caution">
    <text evidence="1">The sequence shown here is derived from an EMBL/GenBank/DDBJ whole genome shotgun (WGS) entry which is preliminary data.</text>
</comment>
<gene>
    <name evidence="1" type="ORF">NEISICOT_02995</name>
</gene>
<dbReference type="AlphaFoldDB" id="C6M8X0"/>
<keyword evidence="2" id="KW-1185">Reference proteome</keyword>
<reference evidence="1" key="1">
    <citation type="submission" date="2009-07" db="EMBL/GenBank/DDBJ databases">
        <authorList>
            <person name="Weinstock G."/>
            <person name="Sodergren E."/>
            <person name="Clifton S."/>
            <person name="Fulton L."/>
            <person name="Fulton B."/>
            <person name="Courtney L."/>
            <person name="Fronick C."/>
            <person name="Harrison M."/>
            <person name="Strong C."/>
            <person name="Farmer C."/>
            <person name="Delahaunty K."/>
            <person name="Markovic C."/>
            <person name="Hall O."/>
            <person name="Minx P."/>
            <person name="Tomlinson C."/>
            <person name="Mitreva M."/>
            <person name="Nelson J."/>
            <person name="Hou S."/>
            <person name="Wollam A."/>
            <person name="Pepin K.H."/>
            <person name="Johnson M."/>
            <person name="Bhonagiri V."/>
            <person name="Nash W.E."/>
            <person name="Warren W."/>
            <person name="Chinwalla A."/>
            <person name="Mardis E.R."/>
            <person name="Wilson R.K."/>
        </authorList>
    </citation>
    <scope>NUCLEOTIDE SEQUENCE [LARGE SCALE GENOMIC DNA]</scope>
    <source>
        <strain evidence="1">ATCC 29256</strain>
    </source>
</reference>
<evidence type="ECO:0000313" key="2">
    <source>
        <dbReference type="Proteomes" id="UP000005365"/>
    </source>
</evidence>
<organism evidence="1 2">
    <name type="scientific">Neisseria sicca ATCC 29256</name>
    <dbReference type="NCBI Taxonomy" id="547045"/>
    <lineage>
        <taxon>Bacteria</taxon>
        <taxon>Pseudomonadati</taxon>
        <taxon>Pseudomonadota</taxon>
        <taxon>Betaproteobacteria</taxon>
        <taxon>Neisseriales</taxon>
        <taxon>Neisseriaceae</taxon>
        <taxon>Neisseria</taxon>
    </lineage>
</organism>
<proteinExistence type="predicted"/>
<accession>C6M8X0</accession>
<sequence length="43" mass="4828">MSPCPNLKLIHYISSKQKGRLKTETALPPLFRRPSTVFIGSTL</sequence>
<dbReference type="Proteomes" id="UP000005365">
    <property type="component" value="Unassembled WGS sequence"/>
</dbReference>
<protein>
    <submittedName>
        <fullName evidence="1">Uncharacterized protein</fullName>
    </submittedName>
</protein>